<protein>
    <recommendedName>
        <fullName evidence="7">ABC3 transporter permease C-terminal domain-containing protein</fullName>
    </recommendedName>
</protein>
<keyword evidence="5 6" id="KW-0472">Membrane</keyword>
<feature type="transmembrane region" description="Helical" evidence="6">
    <location>
        <begin position="442"/>
        <end position="459"/>
    </location>
</feature>
<proteinExistence type="predicted"/>
<organism evidence="8 9">
    <name type="scientific">Virgisporangium aliadipatigenens</name>
    <dbReference type="NCBI Taxonomy" id="741659"/>
    <lineage>
        <taxon>Bacteria</taxon>
        <taxon>Bacillati</taxon>
        <taxon>Actinomycetota</taxon>
        <taxon>Actinomycetes</taxon>
        <taxon>Micromonosporales</taxon>
        <taxon>Micromonosporaceae</taxon>
        <taxon>Virgisporangium</taxon>
    </lineage>
</organism>
<evidence type="ECO:0000256" key="2">
    <source>
        <dbReference type="ARBA" id="ARBA00022475"/>
    </source>
</evidence>
<feature type="domain" description="ABC3 transporter permease C-terminal" evidence="7">
    <location>
        <begin position="321"/>
        <end position="426"/>
    </location>
</feature>
<feature type="transmembrane region" description="Helical" evidence="6">
    <location>
        <begin position="745"/>
        <end position="765"/>
    </location>
</feature>
<dbReference type="AlphaFoldDB" id="A0A8J3YWX7"/>
<comment type="subcellular location">
    <subcellularLocation>
        <location evidence="1">Cell membrane</location>
        <topology evidence="1">Multi-pass membrane protein</topology>
    </subcellularLocation>
</comment>
<gene>
    <name evidence="8" type="ORF">Val02_80590</name>
</gene>
<sequence length="877" mass="91592">MLRLAPWRRAPFLLARRPAVALALAAAAFVAVLPAAAAPLFLSSARNATLHHQIDAACPWIVGTQAFGPLGVRGDLPPGVPRTLPGVVEYREATAARLAPPQLRDPMSTLWWSGGAQARPGGEAVAANFMTRPDFAAHVKVVAGGPGPGVWLPDRFAEQNGLRVGDTVTLPARTIRPAGQDIPIPAVALPVTAVYTDLRNTPFDEYWCTVRTQYEGEPGQEFGNTPIPALLLMDQKTWVDAASVNSTNITHRIDYAVRDEALPYERARDTAAAIETLRNKFNADPALSLLQVTARLPGYLDRADLVRRGLLPPVLPITGAGVVVGLLVVAAAGLFWVQRRRRELTVLAAHGVGPAALGVKALAEAAPALLAGAAAGWGVALALVRWLGPGPVISAEAVPRSLAAAGATFVVAALLVGCAAAVRCRSLTDVVRAHGRFRLAALPWELLVVAAGVALWFTLDDSRELSSDGSGAVARVPGRLLVVPILVIVGLSAFLSRSGTRWLRGRSGRPPGRSPALFLAARRLAREAPVAALLAAATAVPIAFAAYGATVTGSVRATLAAEARMVVGADVVLSLSKPAPIPPRFAGRAAAVQRVNAILVGKIQADIVAVDVDTFADGAFWDDRPAGLDLEAAVATLRDGGALAGAPVRSGSQGMLLGGEEVARVEVTQVPALPAAQGGYPTVLTTPDRLGGLARRAVHQLWVRGDPAEIRRTAVAAGLPLTRFQAADALYANTLFEPLTYTFDYLAALSLLTGLITTVGLLLYLESRAPVHRRGYALLRRMRLRPRGHLLAVAVELSTPLVAGLVGGMALAAGLVAALADEFEINRRLEPGTVVTLPGAALVGTAAAVAVIAFLAVGYAQRRVGRATPAEVLRDVG</sequence>
<keyword evidence="2" id="KW-1003">Cell membrane</keyword>
<dbReference type="RefSeq" id="WP_203904588.1">
    <property type="nucleotide sequence ID" value="NZ_BOPF01000045.1"/>
</dbReference>
<dbReference type="EMBL" id="BOPF01000045">
    <property type="protein sequence ID" value="GIJ51173.1"/>
    <property type="molecule type" value="Genomic_DNA"/>
</dbReference>
<comment type="caution">
    <text evidence="8">The sequence shown here is derived from an EMBL/GenBank/DDBJ whole genome shotgun (WGS) entry which is preliminary data.</text>
</comment>
<feature type="transmembrane region" description="Helical" evidence="6">
    <location>
        <begin position="314"/>
        <end position="337"/>
    </location>
</feature>
<accession>A0A8J3YWX7</accession>
<evidence type="ECO:0000313" key="8">
    <source>
        <dbReference type="EMBL" id="GIJ51173.1"/>
    </source>
</evidence>
<keyword evidence="3 6" id="KW-0812">Transmembrane</keyword>
<dbReference type="InterPro" id="IPR003838">
    <property type="entry name" value="ABC3_permease_C"/>
</dbReference>
<dbReference type="Proteomes" id="UP000619260">
    <property type="component" value="Unassembled WGS sequence"/>
</dbReference>
<feature type="transmembrane region" description="Helical" evidence="6">
    <location>
        <begin position="530"/>
        <end position="549"/>
    </location>
</feature>
<evidence type="ECO:0000313" key="9">
    <source>
        <dbReference type="Proteomes" id="UP000619260"/>
    </source>
</evidence>
<feature type="transmembrane region" description="Helical" evidence="6">
    <location>
        <begin position="368"/>
        <end position="388"/>
    </location>
</feature>
<feature type="transmembrane region" description="Helical" evidence="6">
    <location>
        <begin position="400"/>
        <end position="422"/>
    </location>
</feature>
<evidence type="ECO:0000256" key="3">
    <source>
        <dbReference type="ARBA" id="ARBA00022692"/>
    </source>
</evidence>
<feature type="transmembrane region" description="Helical" evidence="6">
    <location>
        <begin position="479"/>
        <end position="496"/>
    </location>
</feature>
<keyword evidence="4 6" id="KW-1133">Transmembrane helix</keyword>
<evidence type="ECO:0000256" key="4">
    <source>
        <dbReference type="ARBA" id="ARBA00022989"/>
    </source>
</evidence>
<dbReference type="Pfam" id="PF02687">
    <property type="entry name" value="FtsX"/>
    <property type="match status" value="1"/>
</dbReference>
<dbReference type="GO" id="GO:0005886">
    <property type="term" value="C:plasma membrane"/>
    <property type="evidence" value="ECO:0007669"/>
    <property type="project" value="UniProtKB-SubCell"/>
</dbReference>
<feature type="transmembrane region" description="Helical" evidence="6">
    <location>
        <begin position="790"/>
        <end position="820"/>
    </location>
</feature>
<keyword evidence="9" id="KW-1185">Reference proteome</keyword>
<evidence type="ECO:0000256" key="6">
    <source>
        <dbReference type="SAM" id="Phobius"/>
    </source>
</evidence>
<feature type="transmembrane region" description="Helical" evidence="6">
    <location>
        <begin position="840"/>
        <end position="860"/>
    </location>
</feature>
<reference evidence="8" key="1">
    <citation type="submission" date="2021-01" db="EMBL/GenBank/DDBJ databases">
        <title>Whole genome shotgun sequence of Virgisporangium aliadipatigenens NBRC 105644.</title>
        <authorList>
            <person name="Komaki H."/>
            <person name="Tamura T."/>
        </authorList>
    </citation>
    <scope>NUCLEOTIDE SEQUENCE</scope>
    <source>
        <strain evidence="8">NBRC 105644</strain>
    </source>
</reference>
<evidence type="ECO:0000256" key="5">
    <source>
        <dbReference type="ARBA" id="ARBA00023136"/>
    </source>
</evidence>
<evidence type="ECO:0000256" key="1">
    <source>
        <dbReference type="ARBA" id="ARBA00004651"/>
    </source>
</evidence>
<evidence type="ECO:0000259" key="7">
    <source>
        <dbReference type="Pfam" id="PF02687"/>
    </source>
</evidence>
<name>A0A8J3YWX7_9ACTN</name>